<keyword evidence="2" id="KW-1185">Reference proteome</keyword>
<sequence>MNGWRMEKLIFAVEIHCPIDIPLFVIKIDRTALKWLELLQISEECSVDASGKATWVSPDVVSASNFIYPGGMKGLVDLGGTRTYDLADVRNEF</sequence>
<comment type="caution">
    <text evidence="1">The sequence shown here is derived from an EMBL/GenBank/DDBJ whole genome shotgun (WGS) entry which is preliminary data.</text>
</comment>
<dbReference type="Proteomes" id="UP000835052">
    <property type="component" value="Unassembled WGS sequence"/>
</dbReference>
<accession>A0A8S1HXC9</accession>
<dbReference type="EMBL" id="CAJGYM010000222">
    <property type="protein sequence ID" value="CAD6199982.1"/>
    <property type="molecule type" value="Genomic_DNA"/>
</dbReference>
<proteinExistence type="predicted"/>
<name>A0A8S1HXC9_9PELO</name>
<evidence type="ECO:0000313" key="2">
    <source>
        <dbReference type="Proteomes" id="UP000835052"/>
    </source>
</evidence>
<reference evidence="1" key="1">
    <citation type="submission" date="2020-10" db="EMBL/GenBank/DDBJ databases">
        <authorList>
            <person name="Kikuchi T."/>
        </authorList>
    </citation>
    <scope>NUCLEOTIDE SEQUENCE</scope>
    <source>
        <strain evidence="1">NKZ352</strain>
    </source>
</reference>
<protein>
    <submittedName>
        <fullName evidence="1">Uncharacterized protein</fullName>
    </submittedName>
</protein>
<gene>
    <name evidence="1" type="ORF">CAUJ_LOCUS15881</name>
</gene>
<evidence type="ECO:0000313" key="1">
    <source>
        <dbReference type="EMBL" id="CAD6199982.1"/>
    </source>
</evidence>
<organism evidence="1 2">
    <name type="scientific">Caenorhabditis auriculariae</name>
    <dbReference type="NCBI Taxonomy" id="2777116"/>
    <lineage>
        <taxon>Eukaryota</taxon>
        <taxon>Metazoa</taxon>
        <taxon>Ecdysozoa</taxon>
        <taxon>Nematoda</taxon>
        <taxon>Chromadorea</taxon>
        <taxon>Rhabditida</taxon>
        <taxon>Rhabditina</taxon>
        <taxon>Rhabditomorpha</taxon>
        <taxon>Rhabditoidea</taxon>
        <taxon>Rhabditidae</taxon>
        <taxon>Peloderinae</taxon>
        <taxon>Caenorhabditis</taxon>
    </lineage>
</organism>
<dbReference type="AlphaFoldDB" id="A0A8S1HXC9"/>